<organism evidence="1 2">
    <name type="scientific">Methylovulum psychrotolerans</name>
    <dbReference type="NCBI Taxonomy" id="1704499"/>
    <lineage>
        <taxon>Bacteria</taxon>
        <taxon>Pseudomonadati</taxon>
        <taxon>Pseudomonadota</taxon>
        <taxon>Gammaproteobacteria</taxon>
        <taxon>Methylococcales</taxon>
        <taxon>Methylococcaceae</taxon>
        <taxon>Methylovulum</taxon>
    </lineage>
</organism>
<evidence type="ECO:0000313" key="1">
    <source>
        <dbReference type="EMBL" id="ASF47868.1"/>
    </source>
</evidence>
<sequence length="59" mass="6716">MFTSLLAEGVNVRQNRVPDLRGLALTLSARVWKRGRFLGFLIKSNSYGKQRKTAHDIDL</sequence>
<reference evidence="1 2" key="1">
    <citation type="submission" date="2017-06" db="EMBL/GenBank/DDBJ databases">
        <title>Genome Sequencing of the methanotroph Methylovulum psychrotolerants str. HV10-M2 isolated from a high-altitude environment.</title>
        <authorList>
            <person name="Mateos-Rivera A."/>
        </authorList>
    </citation>
    <scope>NUCLEOTIDE SEQUENCE [LARGE SCALE GENOMIC DNA]</scope>
    <source>
        <strain evidence="1 2">HV10_M2</strain>
    </source>
</reference>
<dbReference type="EMBL" id="CP022129">
    <property type="protein sequence ID" value="ASF47868.1"/>
    <property type="molecule type" value="Genomic_DNA"/>
</dbReference>
<dbReference type="Proteomes" id="UP000197019">
    <property type="component" value="Chromosome"/>
</dbReference>
<evidence type="ECO:0000313" key="2">
    <source>
        <dbReference type="Proteomes" id="UP000197019"/>
    </source>
</evidence>
<protein>
    <submittedName>
        <fullName evidence="1">Uncharacterized protein</fullName>
    </submittedName>
</protein>
<gene>
    <name evidence="1" type="ORF">CEK71_18340</name>
</gene>
<dbReference type="KEGG" id="mpsy:CEK71_18340"/>
<accession>A0A1Z4C2W4</accession>
<keyword evidence="2" id="KW-1185">Reference proteome</keyword>
<proteinExistence type="predicted"/>
<name>A0A1Z4C2W4_9GAMM</name>
<dbReference type="AlphaFoldDB" id="A0A1Z4C2W4"/>